<dbReference type="AlphaFoldDB" id="A0A239LE45"/>
<dbReference type="PROSITE" id="PS51257">
    <property type="entry name" value="PROKAR_LIPOPROTEIN"/>
    <property type="match status" value="1"/>
</dbReference>
<protein>
    <submittedName>
        <fullName evidence="1">Uncharacterized protein</fullName>
    </submittedName>
</protein>
<sequence>MNQTLKSLALLFTTVLMFSSCKEETQQCEANNTGSVVFINNTSTEYAYVFLGDEEFGFSVETEYFRQLTPDEYVYNYRNAEIISFTNGSFTIAQCDRIEVRLN</sequence>
<evidence type="ECO:0000313" key="1">
    <source>
        <dbReference type="EMBL" id="SNT28907.1"/>
    </source>
</evidence>
<reference evidence="1 2" key="1">
    <citation type="submission" date="2017-06" db="EMBL/GenBank/DDBJ databases">
        <authorList>
            <person name="Kim H.J."/>
            <person name="Triplett B.A."/>
        </authorList>
    </citation>
    <scope>NUCLEOTIDE SEQUENCE [LARGE SCALE GENOMIC DNA]</scope>
    <source>
        <strain evidence="1 2">DSM 19307</strain>
    </source>
</reference>
<dbReference type="RefSeq" id="WP_089357880.1">
    <property type="nucleotide sequence ID" value="NZ_FZPD01000005.1"/>
</dbReference>
<evidence type="ECO:0000313" key="2">
    <source>
        <dbReference type="Proteomes" id="UP000198393"/>
    </source>
</evidence>
<dbReference type="Proteomes" id="UP000198393">
    <property type="component" value="Unassembled WGS sequence"/>
</dbReference>
<gene>
    <name evidence="1" type="ORF">SAMN05421640_3210</name>
</gene>
<keyword evidence="2" id="KW-1185">Reference proteome</keyword>
<organism evidence="1 2">
    <name type="scientific">Ekhidna lutea</name>
    <dbReference type="NCBI Taxonomy" id="447679"/>
    <lineage>
        <taxon>Bacteria</taxon>
        <taxon>Pseudomonadati</taxon>
        <taxon>Bacteroidota</taxon>
        <taxon>Cytophagia</taxon>
        <taxon>Cytophagales</taxon>
        <taxon>Reichenbachiellaceae</taxon>
        <taxon>Ekhidna</taxon>
    </lineage>
</organism>
<accession>A0A239LE45</accession>
<proteinExistence type="predicted"/>
<dbReference type="OrthoDB" id="641332at2"/>
<name>A0A239LE45_EKHLU</name>
<dbReference type="EMBL" id="FZPD01000005">
    <property type="protein sequence ID" value="SNT28907.1"/>
    <property type="molecule type" value="Genomic_DNA"/>
</dbReference>